<dbReference type="InterPro" id="IPR023068">
    <property type="entry name" value="CCA-adding_enz_firmicutes"/>
</dbReference>
<dbReference type="Gene3D" id="1.20.58.560">
    <property type="match status" value="1"/>
</dbReference>
<feature type="binding site" evidence="11">
    <location>
        <position position="27"/>
    </location>
    <ligand>
        <name>CTP</name>
        <dbReference type="ChEBI" id="CHEBI:37563"/>
    </ligand>
</feature>
<evidence type="ECO:0000256" key="2">
    <source>
        <dbReference type="ARBA" id="ARBA00022679"/>
    </source>
</evidence>
<dbReference type="NCBIfam" id="NF009814">
    <property type="entry name" value="PRK13299.1"/>
    <property type="match status" value="1"/>
</dbReference>
<evidence type="ECO:0000256" key="4">
    <source>
        <dbReference type="ARBA" id="ARBA00022695"/>
    </source>
</evidence>
<dbReference type="Pfam" id="PF13735">
    <property type="entry name" value="tRNA_NucTran2_2"/>
    <property type="match status" value="1"/>
</dbReference>
<protein>
    <recommendedName>
        <fullName evidence="11">CCA-adding enzyme</fullName>
        <ecNumber evidence="11">2.7.7.72</ecNumber>
    </recommendedName>
    <alternativeName>
        <fullName evidence="11">CCA tRNA nucleotidyltransferase</fullName>
    </alternativeName>
    <alternativeName>
        <fullName evidence="11">tRNA CCA-pyrophosphorylase</fullName>
    </alternativeName>
    <alternativeName>
        <fullName evidence="11">tRNA adenylyl-/cytidylyl- transferase</fullName>
    </alternativeName>
    <alternativeName>
        <fullName evidence="11">tRNA nucleotidyltransferase</fullName>
    </alternativeName>
    <alternativeName>
        <fullName evidence="11">tRNA-NT</fullName>
    </alternativeName>
</protein>
<dbReference type="EMBL" id="JBHSFW010000001">
    <property type="protein sequence ID" value="MFC4617781.1"/>
    <property type="molecule type" value="Genomic_DNA"/>
</dbReference>
<name>A0ABV9GKK6_9BACL</name>
<gene>
    <name evidence="11" type="primary">cca</name>
    <name evidence="15" type="ORF">ACFO4N_03455</name>
</gene>
<dbReference type="SUPFAM" id="SSF81301">
    <property type="entry name" value="Nucleotidyltransferase"/>
    <property type="match status" value="1"/>
</dbReference>
<keyword evidence="10 11" id="KW-0694">RNA-binding</keyword>
<dbReference type="SUPFAM" id="SSF81891">
    <property type="entry name" value="Poly A polymerase C-terminal region-like"/>
    <property type="match status" value="1"/>
</dbReference>
<comment type="caution">
    <text evidence="15">The sequence shown here is derived from an EMBL/GenBank/DDBJ whole genome shotgun (WGS) entry which is preliminary data.</text>
</comment>
<keyword evidence="9 11" id="KW-0460">Magnesium</keyword>
<feature type="binding site" evidence="11">
    <location>
        <position position="163"/>
    </location>
    <ligand>
        <name>ATP</name>
        <dbReference type="ChEBI" id="CHEBI:30616"/>
    </ligand>
</feature>
<dbReference type="Proteomes" id="UP001596022">
    <property type="component" value="Unassembled WGS sequence"/>
</dbReference>
<dbReference type="PANTHER" id="PTHR46173">
    <property type="entry name" value="CCA TRNA NUCLEOTIDYLTRANSFERASE 1, MITOCHONDRIAL"/>
    <property type="match status" value="1"/>
</dbReference>
<feature type="binding site" evidence="11">
    <location>
        <position position="30"/>
    </location>
    <ligand>
        <name>CTP</name>
        <dbReference type="ChEBI" id="CHEBI:37563"/>
    </ligand>
</feature>
<feature type="binding site" evidence="11">
    <location>
        <position position="27"/>
    </location>
    <ligand>
        <name>ATP</name>
        <dbReference type="ChEBI" id="CHEBI:30616"/>
    </ligand>
</feature>
<feature type="binding site" evidence="11">
    <location>
        <position position="160"/>
    </location>
    <ligand>
        <name>CTP</name>
        <dbReference type="ChEBI" id="CHEBI:37563"/>
    </ligand>
</feature>
<feature type="binding site" evidence="11">
    <location>
        <position position="40"/>
    </location>
    <ligand>
        <name>Mg(2+)</name>
        <dbReference type="ChEBI" id="CHEBI:18420"/>
    </ligand>
</feature>
<evidence type="ECO:0000313" key="15">
    <source>
        <dbReference type="EMBL" id="MFC4617781.1"/>
    </source>
</evidence>
<evidence type="ECO:0000259" key="13">
    <source>
        <dbReference type="Pfam" id="PF12627"/>
    </source>
</evidence>
<keyword evidence="7 11" id="KW-0692">RNA repair</keyword>
<evidence type="ECO:0000256" key="5">
    <source>
        <dbReference type="ARBA" id="ARBA00022723"/>
    </source>
</evidence>
<feature type="binding site" evidence="11">
    <location>
        <position position="157"/>
    </location>
    <ligand>
        <name>ATP</name>
        <dbReference type="ChEBI" id="CHEBI:30616"/>
    </ligand>
</feature>
<evidence type="ECO:0000313" key="16">
    <source>
        <dbReference type="Proteomes" id="UP001596022"/>
    </source>
</evidence>
<feature type="binding site" evidence="11">
    <location>
        <position position="30"/>
    </location>
    <ligand>
        <name>ATP</name>
        <dbReference type="ChEBI" id="CHEBI:30616"/>
    </ligand>
</feature>
<evidence type="ECO:0000256" key="1">
    <source>
        <dbReference type="ARBA" id="ARBA00001946"/>
    </source>
</evidence>
<evidence type="ECO:0000256" key="6">
    <source>
        <dbReference type="ARBA" id="ARBA00022741"/>
    </source>
</evidence>
<comment type="subunit">
    <text evidence="11">Homodimer.</text>
</comment>
<evidence type="ECO:0000259" key="14">
    <source>
        <dbReference type="Pfam" id="PF13735"/>
    </source>
</evidence>
<keyword evidence="4 11" id="KW-0548">Nucleotidyltransferase</keyword>
<evidence type="ECO:0000256" key="10">
    <source>
        <dbReference type="ARBA" id="ARBA00022884"/>
    </source>
</evidence>
<proteinExistence type="inferred from homology"/>
<feature type="domain" description="CCA-adding enzyme C-terminal" evidence="14">
    <location>
        <begin position="242"/>
        <end position="389"/>
    </location>
</feature>
<keyword evidence="16" id="KW-1185">Reference proteome</keyword>
<feature type="binding site" evidence="11">
    <location>
        <position position="160"/>
    </location>
    <ligand>
        <name>ATP</name>
        <dbReference type="ChEBI" id="CHEBI:30616"/>
    </ligand>
</feature>
<dbReference type="InterPro" id="IPR043519">
    <property type="entry name" value="NT_sf"/>
</dbReference>
<keyword evidence="8 11" id="KW-0067">ATP-binding</keyword>
<reference evidence="16" key="1">
    <citation type="journal article" date="2019" name="Int. J. Syst. Evol. Microbiol.">
        <title>The Global Catalogue of Microorganisms (GCM) 10K type strain sequencing project: providing services to taxonomists for standard genome sequencing and annotation.</title>
        <authorList>
            <consortium name="The Broad Institute Genomics Platform"/>
            <consortium name="The Broad Institute Genome Sequencing Center for Infectious Disease"/>
            <person name="Wu L."/>
            <person name="Ma J."/>
        </authorList>
    </citation>
    <scope>NUCLEOTIDE SEQUENCE [LARGE SCALE GENOMIC DNA]</scope>
    <source>
        <strain evidence="16">CGMCC 1.16306</strain>
    </source>
</reference>
<feature type="binding site" evidence="11">
    <location>
        <position position="154"/>
    </location>
    <ligand>
        <name>ATP</name>
        <dbReference type="ChEBI" id="CHEBI:30616"/>
    </ligand>
</feature>
<dbReference type="InterPro" id="IPR032810">
    <property type="entry name" value="CCA-adding_enz_C"/>
</dbReference>
<comment type="cofactor">
    <cofactor evidence="1 11">
        <name>Mg(2+)</name>
        <dbReference type="ChEBI" id="CHEBI:18420"/>
    </cofactor>
</comment>
<accession>A0ABV9GKK6</accession>
<evidence type="ECO:0000259" key="12">
    <source>
        <dbReference type="Pfam" id="PF01743"/>
    </source>
</evidence>
<feature type="domain" description="tRNA nucleotidyltransferase/poly(A) polymerase RNA and SrmB- binding" evidence="13">
    <location>
        <begin position="170"/>
        <end position="227"/>
    </location>
</feature>
<feature type="binding site" evidence="11">
    <location>
        <position position="157"/>
    </location>
    <ligand>
        <name>CTP</name>
        <dbReference type="ChEBI" id="CHEBI:37563"/>
    </ligand>
</feature>
<dbReference type="Gene3D" id="1.10.110.30">
    <property type="match status" value="1"/>
</dbReference>
<dbReference type="Gene3D" id="1.10.246.80">
    <property type="match status" value="1"/>
</dbReference>
<dbReference type="HAMAP" id="MF_01263">
    <property type="entry name" value="CCA_bact_type3"/>
    <property type="match status" value="1"/>
</dbReference>
<feature type="binding site" evidence="11">
    <location>
        <position position="154"/>
    </location>
    <ligand>
        <name>CTP</name>
        <dbReference type="ChEBI" id="CHEBI:37563"/>
    </ligand>
</feature>
<evidence type="ECO:0000256" key="8">
    <source>
        <dbReference type="ARBA" id="ARBA00022840"/>
    </source>
</evidence>
<keyword evidence="5 11" id="KW-0479">Metal-binding</keyword>
<comment type="miscellaneous">
    <text evidence="11">A single active site specifically recognizes both ATP and CTP and is responsible for their addition.</text>
</comment>
<comment type="function">
    <text evidence="11">Catalyzes the addition and repair of the essential 3'-terminal CCA sequence in tRNAs without using a nucleic acid template. Adds these three nucleotides in the order of C, C, and A to the tRNA nucleotide-73, using CTP and ATP as substrates and producing inorganic pyrophosphate. tRNA 3'-terminal CCA addition is required both for tRNA processing and repair. Also involved in tRNA surveillance by mediating tandem CCA addition to generate a CCACCA at the 3' terminus of unstable tRNAs. While stable tRNAs receive only 3'-terminal CCA, unstable tRNAs are marked with CCACCA and rapidly degraded.</text>
</comment>
<keyword evidence="6 11" id="KW-0547">Nucleotide-binding</keyword>
<dbReference type="EC" id="2.7.7.72" evidence="11"/>
<evidence type="ECO:0000256" key="11">
    <source>
        <dbReference type="HAMAP-Rule" id="MF_01263"/>
    </source>
</evidence>
<dbReference type="RefSeq" id="WP_376844807.1">
    <property type="nucleotide sequence ID" value="NZ_JBHSFW010000001.1"/>
</dbReference>
<dbReference type="Gene3D" id="3.30.460.10">
    <property type="entry name" value="Beta Polymerase, domain 2"/>
    <property type="match status" value="1"/>
</dbReference>
<dbReference type="InterPro" id="IPR002646">
    <property type="entry name" value="PolA_pol_head_dom"/>
</dbReference>
<dbReference type="PANTHER" id="PTHR46173:SF1">
    <property type="entry name" value="CCA TRNA NUCLEOTIDYLTRANSFERASE 1, MITOCHONDRIAL"/>
    <property type="match status" value="1"/>
</dbReference>
<comment type="catalytic activity">
    <reaction evidence="11">
        <text>a tRNA precursor + 2 CTP + ATP = a tRNA with a 3' CCA end + 3 diphosphate</text>
        <dbReference type="Rhea" id="RHEA:14433"/>
        <dbReference type="Rhea" id="RHEA-COMP:10465"/>
        <dbReference type="Rhea" id="RHEA-COMP:10468"/>
        <dbReference type="ChEBI" id="CHEBI:30616"/>
        <dbReference type="ChEBI" id="CHEBI:33019"/>
        <dbReference type="ChEBI" id="CHEBI:37563"/>
        <dbReference type="ChEBI" id="CHEBI:74896"/>
        <dbReference type="ChEBI" id="CHEBI:83071"/>
        <dbReference type="EC" id="2.7.7.72"/>
    </reaction>
</comment>
<organism evidence="15 16">
    <name type="scientific">Camelliibacillus cellulosilyticus</name>
    <dbReference type="NCBI Taxonomy" id="2174486"/>
    <lineage>
        <taxon>Bacteria</taxon>
        <taxon>Bacillati</taxon>
        <taxon>Bacillota</taxon>
        <taxon>Bacilli</taxon>
        <taxon>Bacillales</taxon>
        <taxon>Sporolactobacillaceae</taxon>
        <taxon>Camelliibacillus</taxon>
    </lineage>
</organism>
<dbReference type="Pfam" id="PF12627">
    <property type="entry name" value="PolyA_pol_RNAbd"/>
    <property type="match status" value="1"/>
</dbReference>
<dbReference type="InterPro" id="IPR050264">
    <property type="entry name" value="Bact_CCA-adding_enz_type3_sf"/>
</dbReference>
<comment type="catalytic activity">
    <reaction evidence="11">
        <text>a tRNA with a 3' CCA end + 2 CTP + ATP = a tRNA with a 3' CCACCA end + 3 diphosphate</text>
        <dbReference type="Rhea" id="RHEA:76235"/>
        <dbReference type="Rhea" id="RHEA-COMP:10468"/>
        <dbReference type="Rhea" id="RHEA-COMP:18655"/>
        <dbReference type="ChEBI" id="CHEBI:30616"/>
        <dbReference type="ChEBI" id="CHEBI:33019"/>
        <dbReference type="ChEBI" id="CHEBI:37563"/>
        <dbReference type="ChEBI" id="CHEBI:83071"/>
        <dbReference type="ChEBI" id="CHEBI:195187"/>
    </reaction>
</comment>
<evidence type="ECO:0000256" key="3">
    <source>
        <dbReference type="ARBA" id="ARBA00022694"/>
    </source>
</evidence>
<dbReference type="InterPro" id="IPR032828">
    <property type="entry name" value="PolyA_RNA-bd"/>
</dbReference>
<sequence length="399" mass="45471">MADPFFEAKLLLKELTDRGYAAYIVGGAIRDHLLGKPIHDIDIATSAVPKEVMAVFPKTFPVGIRHGTVLVRFKHKDYEVTTFRSESTYGDFRHPDHVTFETTIEADLARRDFTINAMAMDLNGDIFDPYDGKKDLQKKRLRTVGRPSERFIEDPLRMLRAVRFVAELDLTVSENLKAALKAKAPYVHHLAIERVNQEFHKLLAAPHFDKGFLLFGESGLAKYLPFLKGFRALHLTQIRFDRLQSDEERWTAFLLAMAMTDPKAFLTAWKFSKQQRDRILTLIQAVKDFTDKLWDRLAVYRLGVKRALAAERVIVALGCISESREPLIHTLASECPISERRELAVDGNDLMDWLDKSGGPWTGAAINKIEKAVVRGELENSREAIGKWVKTCLGQKMRF</sequence>
<evidence type="ECO:0000256" key="7">
    <source>
        <dbReference type="ARBA" id="ARBA00022800"/>
    </source>
</evidence>
<keyword evidence="2 11" id="KW-0808">Transferase</keyword>
<dbReference type="CDD" id="cd05398">
    <property type="entry name" value="NT_ClassII-CCAase"/>
    <property type="match status" value="1"/>
</dbReference>
<feature type="binding site" evidence="11">
    <location>
        <position position="163"/>
    </location>
    <ligand>
        <name>CTP</name>
        <dbReference type="ChEBI" id="CHEBI:37563"/>
    </ligand>
</feature>
<comment type="similarity">
    <text evidence="11">Belongs to the tRNA nucleotidyltransferase/poly(A) polymerase family. Bacterial CCA-adding enzyme type 3 subfamily.</text>
</comment>
<feature type="binding site" evidence="11">
    <location>
        <position position="111"/>
    </location>
    <ligand>
        <name>CTP</name>
        <dbReference type="ChEBI" id="CHEBI:37563"/>
    </ligand>
</feature>
<feature type="domain" description="Poly A polymerase head" evidence="12">
    <location>
        <begin position="22"/>
        <end position="142"/>
    </location>
</feature>
<dbReference type="Pfam" id="PF01743">
    <property type="entry name" value="PolyA_pol"/>
    <property type="match status" value="1"/>
</dbReference>
<feature type="binding site" evidence="11">
    <location>
        <position position="111"/>
    </location>
    <ligand>
        <name>ATP</name>
        <dbReference type="ChEBI" id="CHEBI:30616"/>
    </ligand>
</feature>
<keyword evidence="3 11" id="KW-0819">tRNA processing</keyword>
<feature type="binding site" evidence="11">
    <location>
        <position position="42"/>
    </location>
    <ligand>
        <name>Mg(2+)</name>
        <dbReference type="ChEBI" id="CHEBI:18420"/>
    </ligand>
</feature>
<dbReference type="GO" id="GO:0004810">
    <property type="term" value="F:CCA tRNA nucleotidyltransferase activity"/>
    <property type="evidence" value="ECO:0007669"/>
    <property type="project" value="UniProtKB-EC"/>
</dbReference>
<evidence type="ECO:0000256" key="9">
    <source>
        <dbReference type="ARBA" id="ARBA00022842"/>
    </source>
</evidence>